<feature type="compositionally biased region" description="Polar residues" evidence="9">
    <location>
        <begin position="345"/>
        <end position="356"/>
    </location>
</feature>
<dbReference type="InterPro" id="IPR013783">
    <property type="entry name" value="Ig-like_fold"/>
</dbReference>
<evidence type="ECO:0000256" key="7">
    <source>
        <dbReference type="ARBA" id="ARBA00023180"/>
    </source>
</evidence>
<keyword evidence="8" id="KW-0393">Immunoglobulin domain</keyword>
<keyword evidence="6" id="KW-1015">Disulfide bond</keyword>
<dbReference type="InterPro" id="IPR003599">
    <property type="entry name" value="Ig_sub"/>
</dbReference>
<reference evidence="12" key="3">
    <citation type="submission" date="2025-09" db="UniProtKB">
        <authorList>
            <consortium name="Ensembl"/>
        </authorList>
    </citation>
    <scope>IDENTIFICATION</scope>
</reference>
<dbReference type="SUPFAM" id="SSF48726">
    <property type="entry name" value="Immunoglobulin"/>
    <property type="match status" value="1"/>
</dbReference>
<dbReference type="GO" id="GO:0150079">
    <property type="term" value="P:negative regulation of neuroinflammatory response"/>
    <property type="evidence" value="ECO:0007669"/>
    <property type="project" value="TreeGrafter"/>
</dbReference>
<dbReference type="Pfam" id="PF07686">
    <property type="entry name" value="V-set"/>
    <property type="match status" value="1"/>
</dbReference>
<keyword evidence="13" id="KW-1185">Reference proteome</keyword>
<keyword evidence="4 10" id="KW-1133">Transmembrane helix</keyword>
<dbReference type="Gene3D" id="2.60.40.10">
    <property type="entry name" value="Immunoglobulins"/>
    <property type="match status" value="2"/>
</dbReference>
<accession>A0A3Q1CD54</accession>
<evidence type="ECO:0000256" key="1">
    <source>
        <dbReference type="ARBA" id="ARBA00004167"/>
    </source>
</evidence>
<dbReference type="PANTHER" id="PTHR46841:SF7">
    <property type="entry name" value="IG-LIKE DOMAIN-CONTAINING PROTEIN"/>
    <property type="match status" value="1"/>
</dbReference>
<dbReference type="Ensembl" id="ENSAOCT00000001877.2">
    <property type="protein sequence ID" value="ENSAOCP00000024785.2"/>
    <property type="gene ID" value="ENSAOCG00000011910.2"/>
</dbReference>
<evidence type="ECO:0000256" key="4">
    <source>
        <dbReference type="ARBA" id="ARBA00022989"/>
    </source>
</evidence>
<feature type="region of interest" description="Disordered" evidence="9">
    <location>
        <begin position="331"/>
        <end position="386"/>
    </location>
</feature>
<comment type="subcellular location">
    <subcellularLocation>
        <location evidence="1">Membrane</location>
        <topology evidence="1">Single-pass membrane protein</topology>
    </subcellularLocation>
</comment>
<evidence type="ECO:0000256" key="9">
    <source>
        <dbReference type="SAM" id="MobiDB-lite"/>
    </source>
</evidence>
<evidence type="ECO:0000256" key="10">
    <source>
        <dbReference type="SAM" id="Phobius"/>
    </source>
</evidence>
<feature type="transmembrane region" description="Helical" evidence="10">
    <location>
        <begin position="299"/>
        <end position="321"/>
    </location>
</feature>
<dbReference type="STRING" id="80972.ENSAOCP00000024785"/>
<protein>
    <recommendedName>
        <fullName evidence="11">Ig-like domain-containing protein</fullName>
    </recommendedName>
</protein>
<evidence type="ECO:0000313" key="12">
    <source>
        <dbReference type="Ensembl" id="ENSAOCP00000024785.2"/>
    </source>
</evidence>
<organism evidence="12 13">
    <name type="scientific">Amphiprion ocellaris</name>
    <name type="common">Clown anemonefish</name>
    <dbReference type="NCBI Taxonomy" id="80972"/>
    <lineage>
        <taxon>Eukaryota</taxon>
        <taxon>Metazoa</taxon>
        <taxon>Chordata</taxon>
        <taxon>Craniata</taxon>
        <taxon>Vertebrata</taxon>
        <taxon>Euteleostomi</taxon>
        <taxon>Actinopterygii</taxon>
        <taxon>Neopterygii</taxon>
        <taxon>Teleostei</taxon>
        <taxon>Neoteleostei</taxon>
        <taxon>Acanthomorphata</taxon>
        <taxon>Ovalentaria</taxon>
        <taxon>Pomacentridae</taxon>
        <taxon>Amphiprion</taxon>
    </lineage>
</organism>
<dbReference type="InterPro" id="IPR047164">
    <property type="entry name" value="OX2G-like"/>
</dbReference>
<name>A0A3Q1CD54_AMPOC</name>
<reference evidence="12 13" key="1">
    <citation type="submission" date="2022-01" db="EMBL/GenBank/DDBJ databases">
        <title>A chromosome-scale genome assembly of the false clownfish, Amphiprion ocellaris.</title>
        <authorList>
            <person name="Ryu T."/>
        </authorList>
    </citation>
    <scope>NUCLEOTIDE SEQUENCE [LARGE SCALE GENOMIC DNA]</scope>
</reference>
<dbReference type="GO" id="GO:0016020">
    <property type="term" value="C:membrane"/>
    <property type="evidence" value="ECO:0007669"/>
    <property type="project" value="UniProtKB-SubCell"/>
</dbReference>
<evidence type="ECO:0000313" key="13">
    <source>
        <dbReference type="Proteomes" id="UP001501940"/>
    </source>
</evidence>
<dbReference type="GO" id="GO:0098632">
    <property type="term" value="F:cell-cell adhesion mediator activity"/>
    <property type="evidence" value="ECO:0007669"/>
    <property type="project" value="InterPro"/>
</dbReference>
<evidence type="ECO:0000256" key="5">
    <source>
        <dbReference type="ARBA" id="ARBA00023136"/>
    </source>
</evidence>
<dbReference type="GO" id="GO:0043025">
    <property type="term" value="C:neuronal cell body"/>
    <property type="evidence" value="ECO:0007669"/>
    <property type="project" value="TreeGrafter"/>
</dbReference>
<dbReference type="Proteomes" id="UP001501940">
    <property type="component" value="Chromosome 24"/>
</dbReference>
<dbReference type="PROSITE" id="PS50835">
    <property type="entry name" value="IG_LIKE"/>
    <property type="match status" value="1"/>
</dbReference>
<dbReference type="InterPro" id="IPR013106">
    <property type="entry name" value="Ig_V-set"/>
</dbReference>
<proteinExistence type="predicted"/>
<keyword evidence="3" id="KW-0732">Signal</keyword>
<evidence type="ECO:0000256" key="8">
    <source>
        <dbReference type="ARBA" id="ARBA00023319"/>
    </source>
</evidence>
<feature type="domain" description="Ig-like" evidence="11">
    <location>
        <begin position="19"/>
        <end position="146"/>
    </location>
</feature>
<sequence length="386" mass="42625">MINGWIHLLLQVRIQILPPSFATMADSAVLYLFAMFGIFSKGLTSVIQTQQIVVAAVGQEAHFNCQLLQPKQVLQVTWQKVLPDGETNLGTYNKFFGETVNPESADKMDFSYTGLQICSIVIRNVTEQDEGCYRCLFNTYPEGALTARTCLQLYELHEPVLHVGESDSAGESVLSCSATGRPAPTVTLNVTQQHLHFSHHDIVSVSNNNGTVTVTVTAVLSGFRGNSTQVGCAARVLSGPQMEAFVMIPEVKPSDDFYEQLVSDKSENTKSVFCRLICDGFMNFAPCHTFLLCLPDSTWIVVLVVVMVACCCVVAGVIFAVMKQKSKIRDLERNKTPQKPIQGDQGITTPFINQENEQLRQRSSVKKSPPNRNQKPSPSVAKRLEM</sequence>
<dbReference type="GO" id="GO:0009986">
    <property type="term" value="C:cell surface"/>
    <property type="evidence" value="ECO:0007669"/>
    <property type="project" value="TreeGrafter"/>
</dbReference>
<dbReference type="GO" id="GO:0030424">
    <property type="term" value="C:axon"/>
    <property type="evidence" value="ECO:0007669"/>
    <property type="project" value="TreeGrafter"/>
</dbReference>
<dbReference type="AlphaFoldDB" id="A0A3Q1CD54"/>
<keyword evidence="2 10" id="KW-0812">Transmembrane</keyword>
<dbReference type="InterPro" id="IPR007110">
    <property type="entry name" value="Ig-like_dom"/>
</dbReference>
<keyword evidence="5 10" id="KW-0472">Membrane</keyword>
<dbReference type="InterPro" id="IPR036179">
    <property type="entry name" value="Ig-like_dom_sf"/>
</dbReference>
<dbReference type="GeneTree" id="ENSGT00530000063970"/>
<dbReference type="GO" id="GO:0034113">
    <property type="term" value="P:heterotypic cell-cell adhesion"/>
    <property type="evidence" value="ECO:0007669"/>
    <property type="project" value="TreeGrafter"/>
</dbReference>
<reference evidence="12" key="2">
    <citation type="submission" date="2025-08" db="UniProtKB">
        <authorList>
            <consortium name="Ensembl"/>
        </authorList>
    </citation>
    <scope>IDENTIFICATION</scope>
</reference>
<evidence type="ECO:0000256" key="6">
    <source>
        <dbReference type="ARBA" id="ARBA00023157"/>
    </source>
</evidence>
<dbReference type="SMART" id="SM00409">
    <property type="entry name" value="IG"/>
    <property type="match status" value="1"/>
</dbReference>
<evidence type="ECO:0000259" key="11">
    <source>
        <dbReference type="PROSITE" id="PS50835"/>
    </source>
</evidence>
<dbReference type="PANTHER" id="PTHR46841">
    <property type="entry name" value="OX-2 MEMBRANE GLYCOPROTEIN"/>
    <property type="match status" value="1"/>
</dbReference>
<keyword evidence="7" id="KW-0325">Glycoprotein</keyword>
<evidence type="ECO:0000256" key="2">
    <source>
        <dbReference type="ARBA" id="ARBA00022692"/>
    </source>
</evidence>
<evidence type="ECO:0000256" key="3">
    <source>
        <dbReference type="ARBA" id="ARBA00022729"/>
    </source>
</evidence>